<evidence type="ECO:0000313" key="1">
    <source>
        <dbReference type="EMBL" id="OCF54993.1"/>
    </source>
</evidence>
<dbReference type="AlphaFoldDB" id="A0A1B9IHP0"/>
<dbReference type="EMBL" id="KI669468">
    <property type="protein sequence ID" value="OCF54993.1"/>
    <property type="molecule type" value="Genomic_DNA"/>
</dbReference>
<keyword evidence="2" id="KW-1185">Reference proteome</keyword>
<accession>A0A1B9IHP0</accession>
<organism evidence="1 2">
    <name type="scientific">Kwoniella mangroviensis CBS 10435</name>
    <dbReference type="NCBI Taxonomy" id="1331196"/>
    <lineage>
        <taxon>Eukaryota</taxon>
        <taxon>Fungi</taxon>
        <taxon>Dikarya</taxon>
        <taxon>Basidiomycota</taxon>
        <taxon>Agaricomycotina</taxon>
        <taxon>Tremellomycetes</taxon>
        <taxon>Tremellales</taxon>
        <taxon>Cryptococcaceae</taxon>
        <taxon>Kwoniella</taxon>
    </lineage>
</organism>
<reference evidence="1 2" key="1">
    <citation type="submission" date="2013-07" db="EMBL/GenBank/DDBJ databases">
        <title>The Genome Sequence of Kwoniella mangroviensis CBS10435.</title>
        <authorList>
            <consortium name="The Broad Institute Genome Sequencing Platform"/>
            <person name="Cuomo C."/>
            <person name="Litvintseva A."/>
            <person name="Chen Y."/>
            <person name="Heitman J."/>
            <person name="Sun S."/>
            <person name="Springer D."/>
            <person name="Dromer F."/>
            <person name="Young S.K."/>
            <person name="Zeng Q."/>
            <person name="Gargeya S."/>
            <person name="Fitzgerald M."/>
            <person name="Abouelleil A."/>
            <person name="Alvarado L."/>
            <person name="Berlin A.M."/>
            <person name="Chapman S.B."/>
            <person name="Dewar J."/>
            <person name="Goldberg J."/>
            <person name="Griggs A."/>
            <person name="Gujja S."/>
            <person name="Hansen M."/>
            <person name="Howarth C."/>
            <person name="Imamovic A."/>
            <person name="Larimer J."/>
            <person name="McCowan C."/>
            <person name="Murphy C."/>
            <person name="Pearson M."/>
            <person name="Priest M."/>
            <person name="Roberts A."/>
            <person name="Saif S."/>
            <person name="Shea T."/>
            <person name="Sykes S."/>
            <person name="Wortman J."/>
            <person name="Nusbaum C."/>
            <person name="Birren B."/>
        </authorList>
    </citation>
    <scope>NUCLEOTIDE SEQUENCE [LARGE SCALE GENOMIC DNA]</scope>
    <source>
        <strain evidence="1 2">CBS 10435</strain>
    </source>
</reference>
<name>A0A1B9IHP0_9TREE</name>
<proteinExistence type="predicted"/>
<reference evidence="2" key="2">
    <citation type="submission" date="2013-12" db="EMBL/GenBank/DDBJ databases">
        <title>Evolution of pathogenesis and genome organization in the Tremellales.</title>
        <authorList>
            <person name="Cuomo C."/>
            <person name="Litvintseva A."/>
            <person name="Heitman J."/>
            <person name="Chen Y."/>
            <person name="Sun S."/>
            <person name="Springer D."/>
            <person name="Dromer F."/>
            <person name="Young S."/>
            <person name="Zeng Q."/>
            <person name="Chapman S."/>
            <person name="Gujja S."/>
            <person name="Saif S."/>
            <person name="Birren B."/>
        </authorList>
    </citation>
    <scope>NUCLEOTIDE SEQUENCE [LARGE SCALE GENOMIC DNA]</scope>
    <source>
        <strain evidence="2">CBS 10435</strain>
    </source>
</reference>
<sequence>MRHSGNARSNKGPITSEKCWEIWYSAGKTIKESSESDRTDDDKDIIVLGESGKHPDVDMTLSDDEACQAALAHLKMFEWIERRAGSNLPVEEAMGGKENNTRMT</sequence>
<protein>
    <submittedName>
        <fullName evidence="1">Uncharacterized protein</fullName>
    </submittedName>
</protein>
<evidence type="ECO:0000313" key="2">
    <source>
        <dbReference type="Proteomes" id="UP000092583"/>
    </source>
</evidence>
<gene>
    <name evidence="1" type="ORF">L486_07649</name>
</gene>
<dbReference type="Proteomes" id="UP000092583">
    <property type="component" value="Unassembled WGS sequence"/>
</dbReference>